<evidence type="ECO:0000313" key="3">
    <source>
        <dbReference type="EMBL" id="PTE74606.1"/>
    </source>
</evidence>
<evidence type="ECO:0000256" key="1">
    <source>
        <dbReference type="ARBA" id="ARBA00007789"/>
    </source>
</evidence>
<accession>A0A2T4KKJ0</accession>
<name>A0A2T4KKJ0_9STAP</name>
<dbReference type="GO" id="GO:0016705">
    <property type="term" value="F:oxidoreductase activity, acting on paired donors, with incorporation or reduction of molecular oxygen"/>
    <property type="evidence" value="ECO:0007669"/>
    <property type="project" value="InterPro"/>
</dbReference>
<dbReference type="Pfam" id="PF00296">
    <property type="entry name" value="Bac_luciferase"/>
    <property type="match status" value="1"/>
</dbReference>
<reference evidence="3 4" key="1">
    <citation type="journal article" date="2016" name="Front. Microbiol.">
        <title>Comprehensive Phylogenetic Analysis of Bovine Non-aureus Staphylococci Species Based on Whole-Genome Sequencing.</title>
        <authorList>
            <person name="Naushad S."/>
            <person name="Barkema H.W."/>
            <person name="Luby C."/>
            <person name="Condas L.A."/>
            <person name="Nobrega D.B."/>
            <person name="Carson D.A."/>
            <person name="De Buck J."/>
        </authorList>
    </citation>
    <scope>NUCLEOTIDE SEQUENCE [LARGE SCALE GENOMIC DNA]</scope>
    <source>
        <strain evidence="3 4">SNUC 761</strain>
    </source>
</reference>
<sequence length="333" mass="37651">MKLSILDYALIDEGKNAEQALQDTTRLAKLADQLGYHRFWLTEHHDVPAFAGSSPELLMLHLLNHTESIKLGSGGVMLPHYSPFKVAEQFKMLEALHPNRVDLGIGNNPGTTVVKRAMDENKSAYLDYAQSIEDLRHYLTSPSDEQRVGKVIVQPQLSRHPEMWLLSTSQRSAKLAAMQGMGYTLGTFLLPSEDKIEAAKNSLATYRDHFQKTALNMAPKVMLTTFVIVTDDEGEAQQLLHALDVWLLGKRQFAEFERFPSIETAQHYKLSERDERVIAQHRARILAGTLEQVKPRLDAMIQEFEADEVLVVPLLPGIEQRCRTIELLAHAYL</sequence>
<dbReference type="NCBIfam" id="TIGR03558">
    <property type="entry name" value="oxido_grp_1"/>
    <property type="match status" value="1"/>
</dbReference>
<dbReference type="InterPro" id="IPR050766">
    <property type="entry name" value="Bact_Lucif_Oxidored"/>
</dbReference>
<gene>
    <name evidence="3" type="ORF">BUY44_00500</name>
</gene>
<dbReference type="CDD" id="cd00347">
    <property type="entry name" value="Flavin_utilizing_monoxygenases"/>
    <property type="match status" value="1"/>
</dbReference>
<comment type="caution">
    <text evidence="3">The sequence shown here is derived from an EMBL/GenBank/DDBJ whole genome shotgun (WGS) entry which is preliminary data.</text>
</comment>
<feature type="domain" description="Luciferase-like" evidence="2">
    <location>
        <begin position="1"/>
        <end position="303"/>
    </location>
</feature>
<dbReference type="PANTHER" id="PTHR30137:SF6">
    <property type="entry name" value="LUCIFERASE-LIKE MONOOXYGENASE"/>
    <property type="match status" value="1"/>
</dbReference>
<dbReference type="AlphaFoldDB" id="A0A2T4KKJ0"/>
<comment type="similarity">
    <text evidence="1">To bacterial alkanal monooxygenase alpha and beta chains.</text>
</comment>
<evidence type="ECO:0000313" key="4">
    <source>
        <dbReference type="Proteomes" id="UP000242547"/>
    </source>
</evidence>
<dbReference type="InterPro" id="IPR036661">
    <property type="entry name" value="Luciferase-like_sf"/>
</dbReference>
<dbReference type="Proteomes" id="UP000242547">
    <property type="component" value="Unassembled WGS sequence"/>
</dbReference>
<dbReference type="EMBL" id="PYZL01000002">
    <property type="protein sequence ID" value="PTE74606.1"/>
    <property type="molecule type" value="Genomic_DNA"/>
</dbReference>
<dbReference type="GO" id="GO:0005829">
    <property type="term" value="C:cytosol"/>
    <property type="evidence" value="ECO:0007669"/>
    <property type="project" value="TreeGrafter"/>
</dbReference>
<dbReference type="PANTHER" id="PTHR30137">
    <property type="entry name" value="LUCIFERASE-LIKE MONOOXYGENASE"/>
    <property type="match status" value="1"/>
</dbReference>
<proteinExistence type="predicted"/>
<dbReference type="Gene3D" id="3.20.20.30">
    <property type="entry name" value="Luciferase-like domain"/>
    <property type="match status" value="1"/>
</dbReference>
<dbReference type="RefSeq" id="WP_107505573.1">
    <property type="nucleotide sequence ID" value="NZ_PYZL01000002.1"/>
</dbReference>
<dbReference type="SUPFAM" id="SSF51679">
    <property type="entry name" value="Bacterial luciferase-like"/>
    <property type="match status" value="1"/>
</dbReference>
<dbReference type="InterPro" id="IPR019949">
    <property type="entry name" value="CmoO-like"/>
</dbReference>
<evidence type="ECO:0000259" key="2">
    <source>
        <dbReference type="Pfam" id="PF00296"/>
    </source>
</evidence>
<organism evidence="3 4">
    <name type="scientific">Staphylococcus devriesei</name>
    <dbReference type="NCBI Taxonomy" id="586733"/>
    <lineage>
        <taxon>Bacteria</taxon>
        <taxon>Bacillati</taxon>
        <taxon>Bacillota</taxon>
        <taxon>Bacilli</taxon>
        <taxon>Bacillales</taxon>
        <taxon>Staphylococcaceae</taxon>
        <taxon>Staphylococcus</taxon>
    </lineage>
</organism>
<dbReference type="InterPro" id="IPR011251">
    <property type="entry name" value="Luciferase-like_dom"/>
</dbReference>
<protein>
    <submittedName>
        <fullName evidence="3">LLM class flavin-dependent oxidoreductase</fullName>
    </submittedName>
</protein>